<accession>E1R222</accession>
<organism evidence="1 2">
    <name type="scientific">Sediminispirochaeta smaragdinae (strain DSM 11293 / JCM 15392 / SEBR 4228)</name>
    <name type="common">Spirochaeta smaragdinae</name>
    <dbReference type="NCBI Taxonomy" id="573413"/>
    <lineage>
        <taxon>Bacteria</taxon>
        <taxon>Pseudomonadati</taxon>
        <taxon>Spirochaetota</taxon>
        <taxon>Spirochaetia</taxon>
        <taxon>Spirochaetales</taxon>
        <taxon>Spirochaetaceae</taxon>
        <taxon>Sediminispirochaeta</taxon>
    </lineage>
</organism>
<dbReference type="Proteomes" id="UP000002318">
    <property type="component" value="Chromosome"/>
</dbReference>
<evidence type="ECO:0000313" key="2">
    <source>
        <dbReference type="Proteomes" id="UP000002318"/>
    </source>
</evidence>
<dbReference type="STRING" id="573413.Spirs_2804"/>
<name>E1R222_SEDSS</name>
<protein>
    <submittedName>
        <fullName evidence="1">Uncharacterized protein</fullName>
    </submittedName>
</protein>
<dbReference type="KEGG" id="ssm:Spirs_2804"/>
<gene>
    <name evidence="1" type="ordered locus">Spirs_2804</name>
</gene>
<dbReference type="EMBL" id="CP002116">
    <property type="protein sequence ID" value="ADK81907.1"/>
    <property type="molecule type" value="Genomic_DNA"/>
</dbReference>
<dbReference type="AlphaFoldDB" id="E1R222"/>
<evidence type="ECO:0000313" key="1">
    <source>
        <dbReference type="EMBL" id="ADK81907.1"/>
    </source>
</evidence>
<reference evidence="1 2" key="1">
    <citation type="journal article" date="2010" name="Stand. Genomic Sci.">
        <title>Complete genome sequence of Spirochaeta smaragdinae type strain (SEBR 4228).</title>
        <authorList>
            <person name="Mavromatis K."/>
            <person name="Yasawong M."/>
            <person name="Chertkov O."/>
            <person name="Lapidus A."/>
            <person name="Lucas S."/>
            <person name="Nolan M."/>
            <person name="Del Rio T.G."/>
            <person name="Tice H."/>
            <person name="Cheng J.F."/>
            <person name="Pitluck S."/>
            <person name="Liolios K."/>
            <person name="Ivanova N."/>
            <person name="Tapia R."/>
            <person name="Han C."/>
            <person name="Bruce D."/>
            <person name="Goodwin L."/>
            <person name="Pati A."/>
            <person name="Chen A."/>
            <person name="Palaniappan K."/>
            <person name="Land M."/>
            <person name="Hauser L."/>
            <person name="Chang Y.J."/>
            <person name="Jeffries C.D."/>
            <person name="Detter J.C."/>
            <person name="Rohde M."/>
            <person name="Brambilla E."/>
            <person name="Spring S."/>
            <person name="Goker M."/>
            <person name="Sikorski J."/>
            <person name="Woyke T."/>
            <person name="Bristow J."/>
            <person name="Eisen J.A."/>
            <person name="Markowitz V."/>
            <person name="Hugenholtz P."/>
            <person name="Klenk H.P."/>
            <person name="Kyrpides N.C."/>
        </authorList>
    </citation>
    <scope>NUCLEOTIDE SEQUENCE [LARGE SCALE GENOMIC DNA]</scope>
    <source>
        <strain evidence="2">DSM 11293 / JCM 15392 / SEBR 4228</strain>
    </source>
</reference>
<proteinExistence type="predicted"/>
<dbReference type="RefSeq" id="WP_013255367.1">
    <property type="nucleotide sequence ID" value="NC_014364.1"/>
</dbReference>
<keyword evidence="2" id="KW-1185">Reference proteome</keyword>
<dbReference type="HOGENOM" id="CLU_2304262_0_0_12"/>
<sequence length="100" mass="11508">MIRWGEPVSPEAERIRETYRRTFSTPEGKKALLYILTDLGFFDATKDEAAQALRNFAVRLLEQMGILHEANAETLVAQLLKLAPYDLQTHRKIGEREDFS</sequence>